<evidence type="ECO:0000259" key="1">
    <source>
        <dbReference type="PROSITE" id="PS50878"/>
    </source>
</evidence>
<organism evidence="2 3">
    <name type="scientific">Paspalum notatum var. saurae</name>
    <dbReference type="NCBI Taxonomy" id="547442"/>
    <lineage>
        <taxon>Eukaryota</taxon>
        <taxon>Viridiplantae</taxon>
        <taxon>Streptophyta</taxon>
        <taxon>Embryophyta</taxon>
        <taxon>Tracheophyta</taxon>
        <taxon>Spermatophyta</taxon>
        <taxon>Magnoliopsida</taxon>
        <taxon>Liliopsida</taxon>
        <taxon>Poales</taxon>
        <taxon>Poaceae</taxon>
        <taxon>PACMAD clade</taxon>
        <taxon>Panicoideae</taxon>
        <taxon>Andropogonodae</taxon>
        <taxon>Paspaleae</taxon>
        <taxon>Paspalinae</taxon>
        <taxon>Paspalum</taxon>
    </lineage>
</organism>
<protein>
    <recommendedName>
        <fullName evidence="1">Reverse transcriptase domain-containing protein</fullName>
    </recommendedName>
</protein>
<reference evidence="2 3" key="1">
    <citation type="submission" date="2024-02" db="EMBL/GenBank/DDBJ databases">
        <title>High-quality chromosome-scale genome assembly of Pensacola bahiagrass (Paspalum notatum Flugge var. saurae).</title>
        <authorList>
            <person name="Vega J.M."/>
            <person name="Podio M."/>
            <person name="Orjuela J."/>
            <person name="Siena L.A."/>
            <person name="Pessino S.C."/>
            <person name="Combes M.C."/>
            <person name="Mariac C."/>
            <person name="Albertini E."/>
            <person name="Pupilli F."/>
            <person name="Ortiz J.P.A."/>
            <person name="Leblanc O."/>
        </authorList>
    </citation>
    <scope>NUCLEOTIDE SEQUENCE [LARGE SCALE GENOMIC DNA]</scope>
    <source>
        <strain evidence="2">R1</strain>
        <tissue evidence="2">Leaf</tissue>
    </source>
</reference>
<dbReference type="PANTHER" id="PTHR33116">
    <property type="entry name" value="REVERSE TRANSCRIPTASE ZINC-BINDING DOMAIN-CONTAINING PROTEIN-RELATED-RELATED"/>
    <property type="match status" value="1"/>
</dbReference>
<accession>A0AAQ3XA35</accession>
<dbReference type="Proteomes" id="UP001341281">
    <property type="component" value="Chromosome 08"/>
</dbReference>
<dbReference type="PANTHER" id="PTHR33116:SF87">
    <property type="entry name" value="OS01G0158850 PROTEIN"/>
    <property type="match status" value="1"/>
</dbReference>
<dbReference type="PROSITE" id="PS50878">
    <property type="entry name" value="RT_POL"/>
    <property type="match status" value="1"/>
</dbReference>
<keyword evidence="3" id="KW-1185">Reference proteome</keyword>
<dbReference type="EMBL" id="CP144752">
    <property type="protein sequence ID" value="WVZ90116.1"/>
    <property type="molecule type" value="Genomic_DNA"/>
</dbReference>
<sequence>MDKWMQAILSSGSSSVILNAELLQYVINQAHQLGILALPIPQHGGSFPIVQYADDTLLVMQADARQLFYLKALLNSFSASIGLKVNFGKSSLVPINVSQDKMLVLSNTFGCQIGSLPFTYLGLPLGTTKPRIADFSPLNDKIERRLSACSVYLSYSGRLEMVNSVITPTVTYAMSTFKLHVGLIENIDIARRAVGSFWWRDVLKLYPQYKELTECKVGDGSSILFWDDVWLQAPIKELCPVLHQFALDPASSIMKI</sequence>
<dbReference type="InterPro" id="IPR000477">
    <property type="entry name" value="RT_dom"/>
</dbReference>
<feature type="domain" description="Reverse transcriptase" evidence="1">
    <location>
        <begin position="1"/>
        <end position="125"/>
    </location>
</feature>
<gene>
    <name evidence="2" type="ORF">U9M48_036446</name>
</gene>
<dbReference type="AlphaFoldDB" id="A0AAQ3XA35"/>
<evidence type="ECO:0000313" key="2">
    <source>
        <dbReference type="EMBL" id="WVZ90116.1"/>
    </source>
</evidence>
<proteinExistence type="predicted"/>
<evidence type="ECO:0000313" key="3">
    <source>
        <dbReference type="Proteomes" id="UP001341281"/>
    </source>
</evidence>
<name>A0AAQ3XA35_PASNO</name>